<feature type="region of interest" description="Disordered" evidence="2">
    <location>
        <begin position="1"/>
        <end position="104"/>
    </location>
</feature>
<evidence type="ECO:0000259" key="5">
    <source>
        <dbReference type="Pfam" id="PF21530"/>
    </source>
</evidence>
<feature type="region of interest" description="Disordered" evidence="2">
    <location>
        <begin position="139"/>
        <end position="282"/>
    </location>
</feature>
<feature type="region of interest" description="Disordered" evidence="2">
    <location>
        <begin position="564"/>
        <end position="605"/>
    </location>
</feature>
<dbReference type="Gene3D" id="3.40.50.300">
    <property type="entry name" value="P-loop containing nucleotide triphosphate hydrolases"/>
    <property type="match status" value="1"/>
</dbReference>
<name>A0A8H4VR32_9AGAR</name>
<dbReference type="Proteomes" id="UP000521872">
    <property type="component" value="Unassembled WGS sequence"/>
</dbReference>
<protein>
    <recommendedName>
        <fullName evidence="1">ATP-dependent DNA helicase</fullName>
        <ecNumber evidence="1">5.6.2.3</ecNumber>
    </recommendedName>
</protein>
<evidence type="ECO:0000259" key="3">
    <source>
        <dbReference type="Pfam" id="PF05970"/>
    </source>
</evidence>
<dbReference type="CDD" id="cd18809">
    <property type="entry name" value="SF1_C_RecD"/>
    <property type="match status" value="1"/>
</dbReference>
<dbReference type="InterPro" id="IPR049163">
    <property type="entry name" value="Pif1-like_2B_dom"/>
</dbReference>
<feature type="domain" description="Helitron helicase-like" evidence="4">
    <location>
        <begin position="612"/>
        <end position="795"/>
    </location>
</feature>
<dbReference type="PANTHER" id="PTHR10492">
    <property type="match status" value="1"/>
</dbReference>
<dbReference type="Pfam" id="PF14214">
    <property type="entry name" value="Helitron_like_N"/>
    <property type="match status" value="1"/>
</dbReference>
<dbReference type="InterPro" id="IPR010285">
    <property type="entry name" value="DNA_helicase_pif1-like_DEAD"/>
</dbReference>
<dbReference type="GO" id="GO:0000723">
    <property type="term" value="P:telomere maintenance"/>
    <property type="evidence" value="ECO:0007669"/>
    <property type="project" value="InterPro"/>
</dbReference>
<dbReference type="SUPFAM" id="SSF52540">
    <property type="entry name" value="P-loop containing nucleoside triphosphate hydrolases"/>
    <property type="match status" value="2"/>
</dbReference>
<dbReference type="GO" id="GO:0016787">
    <property type="term" value="F:hydrolase activity"/>
    <property type="evidence" value="ECO:0007669"/>
    <property type="project" value="UniProtKB-KW"/>
</dbReference>
<evidence type="ECO:0000313" key="6">
    <source>
        <dbReference type="EMBL" id="KAF4619273.1"/>
    </source>
</evidence>
<dbReference type="InterPro" id="IPR025476">
    <property type="entry name" value="Helitron_helicase-like"/>
</dbReference>
<feature type="compositionally biased region" description="Polar residues" evidence="2">
    <location>
        <begin position="88"/>
        <end position="100"/>
    </location>
</feature>
<keyword evidence="7" id="KW-1185">Reference proteome</keyword>
<feature type="compositionally biased region" description="Polar residues" evidence="2">
    <location>
        <begin position="1"/>
        <end position="13"/>
    </location>
</feature>
<dbReference type="EC" id="5.6.2.3" evidence="1"/>
<feature type="compositionally biased region" description="Basic and acidic residues" evidence="2">
    <location>
        <begin position="255"/>
        <end position="274"/>
    </location>
</feature>
<dbReference type="EMBL" id="JAACJL010000016">
    <property type="protein sequence ID" value="KAF4619273.1"/>
    <property type="molecule type" value="Genomic_DNA"/>
</dbReference>
<comment type="caution">
    <text evidence="6">The sequence shown here is derived from an EMBL/GenBank/DDBJ whole genome shotgun (WGS) entry which is preliminary data.</text>
</comment>
<keyword evidence="1" id="KW-0067">ATP-binding</keyword>
<evidence type="ECO:0000313" key="7">
    <source>
        <dbReference type="Proteomes" id="UP000521872"/>
    </source>
</evidence>
<dbReference type="GO" id="GO:0005524">
    <property type="term" value="F:ATP binding"/>
    <property type="evidence" value="ECO:0007669"/>
    <property type="project" value="UniProtKB-KW"/>
</dbReference>
<evidence type="ECO:0000256" key="2">
    <source>
        <dbReference type="SAM" id="MobiDB-lite"/>
    </source>
</evidence>
<evidence type="ECO:0000256" key="1">
    <source>
        <dbReference type="RuleBase" id="RU363044"/>
    </source>
</evidence>
<reference evidence="6 7" key="1">
    <citation type="submission" date="2019-12" db="EMBL/GenBank/DDBJ databases">
        <authorList>
            <person name="Floudas D."/>
            <person name="Bentzer J."/>
            <person name="Ahren D."/>
            <person name="Johansson T."/>
            <person name="Persson P."/>
            <person name="Tunlid A."/>
        </authorList>
    </citation>
    <scope>NUCLEOTIDE SEQUENCE [LARGE SCALE GENOMIC DNA]</scope>
    <source>
        <strain evidence="6 7">CBS 102.39</strain>
    </source>
</reference>
<keyword evidence="1" id="KW-0234">DNA repair</keyword>
<dbReference type="GO" id="GO:0043139">
    <property type="term" value="F:5'-3' DNA helicase activity"/>
    <property type="evidence" value="ECO:0007669"/>
    <property type="project" value="UniProtKB-EC"/>
</dbReference>
<dbReference type="GO" id="GO:0006281">
    <property type="term" value="P:DNA repair"/>
    <property type="evidence" value="ECO:0007669"/>
    <property type="project" value="UniProtKB-KW"/>
</dbReference>
<dbReference type="Pfam" id="PF21530">
    <property type="entry name" value="Pif1_2B_dom"/>
    <property type="match status" value="1"/>
</dbReference>
<accession>A0A8H4VR32</accession>
<dbReference type="InterPro" id="IPR027417">
    <property type="entry name" value="P-loop_NTPase"/>
</dbReference>
<organism evidence="6 7">
    <name type="scientific">Agrocybe pediades</name>
    <dbReference type="NCBI Taxonomy" id="84607"/>
    <lineage>
        <taxon>Eukaryota</taxon>
        <taxon>Fungi</taxon>
        <taxon>Dikarya</taxon>
        <taxon>Basidiomycota</taxon>
        <taxon>Agaricomycotina</taxon>
        <taxon>Agaricomycetes</taxon>
        <taxon>Agaricomycetidae</taxon>
        <taxon>Agaricales</taxon>
        <taxon>Agaricineae</taxon>
        <taxon>Strophariaceae</taxon>
        <taxon>Agrocybe</taxon>
    </lineage>
</organism>
<feature type="compositionally biased region" description="Basic and acidic residues" evidence="2">
    <location>
        <begin position="184"/>
        <end position="199"/>
    </location>
</feature>
<comment type="catalytic activity">
    <reaction evidence="1">
        <text>ATP + H2O = ADP + phosphate + H(+)</text>
        <dbReference type="Rhea" id="RHEA:13065"/>
        <dbReference type="ChEBI" id="CHEBI:15377"/>
        <dbReference type="ChEBI" id="CHEBI:15378"/>
        <dbReference type="ChEBI" id="CHEBI:30616"/>
        <dbReference type="ChEBI" id="CHEBI:43474"/>
        <dbReference type="ChEBI" id="CHEBI:456216"/>
        <dbReference type="EC" id="5.6.2.3"/>
    </reaction>
</comment>
<proteinExistence type="inferred from homology"/>
<feature type="domain" description="DNA helicase Pif1-like 2B" evidence="5">
    <location>
        <begin position="1549"/>
        <end position="1594"/>
    </location>
</feature>
<feature type="compositionally biased region" description="Basic and acidic residues" evidence="2">
    <location>
        <begin position="564"/>
        <end position="581"/>
    </location>
</feature>
<feature type="compositionally biased region" description="Low complexity" evidence="2">
    <location>
        <begin position="159"/>
        <end position="183"/>
    </location>
</feature>
<keyword evidence="1" id="KW-0233">DNA recombination</keyword>
<evidence type="ECO:0000259" key="4">
    <source>
        <dbReference type="Pfam" id="PF14214"/>
    </source>
</evidence>
<keyword evidence="1" id="KW-0547">Nucleotide-binding</keyword>
<feature type="compositionally biased region" description="Basic and acidic residues" evidence="2">
    <location>
        <begin position="225"/>
        <end position="244"/>
    </location>
</feature>
<comment type="similarity">
    <text evidence="1">Belongs to the helicase family.</text>
</comment>
<dbReference type="GO" id="GO:0006310">
    <property type="term" value="P:DNA recombination"/>
    <property type="evidence" value="ECO:0007669"/>
    <property type="project" value="UniProtKB-KW"/>
</dbReference>
<keyword evidence="1" id="KW-0378">Hydrolase</keyword>
<feature type="compositionally biased region" description="Low complexity" evidence="2">
    <location>
        <begin position="143"/>
        <end position="152"/>
    </location>
</feature>
<feature type="compositionally biased region" description="Low complexity" evidence="2">
    <location>
        <begin position="207"/>
        <end position="222"/>
    </location>
</feature>
<keyword evidence="1" id="KW-0227">DNA damage</keyword>
<sequence length="1709" mass="195368">MNRSENIPISQQRENLRNALRSRAEFEAECSSPHRRRVPPPRPETPTPSSSSSERARAALRQAQREVREVEIHGSPRRRRNLAGMANFSGQPNPNNSSTETPDRIPLAPITVNLLPTPPSTQMVVGPSHQIQPFVVAPIPAPSRRSQAQISRRQREAQAQRMLTPPVTQATAATQAEPIGNQNRRSEGQRRRREREAQAQERPSPESAAQAAADTQVNASANVNRRSEGQRRRREREAQQRESQIDNPSPAPSNRRSEGQRRRREREARERELNADNPNQGQNLFCIARRPYEDITERHDLGRMNVECQSCGALHWMDEKLSLSSNTSPRFSDCCCDGRVHLPLLEEPPEPLLHLLNSDDRSAKSFREDIWKYNRALAFTSLGVTEDHSINRGRGQPVFKICGELCHQSGSLLPDGDKPPRYAQLYIYEPRAALESRMQQNPSLSHTTMQCLQDMLLEHHQYAPVYKHAHQILRDYDGPIEDAEIRLRIAPGLDKRRYNLPTADEVAVILPGSKSTAPRDIILHNRAGPLHRISDLHPAYAPLQYPLLFPRGENGWHPDLRLQESEQQRETRIQQAHERQARRSRRPGSNRDPANSASTSQESNRRLTLSKYVAFRIHSRPGEYSALLRGGRLFTRYLVDMFACLDQSRLRYLNSNQNRIRAAHFSGLEDALANDGDNADLDELGQRVILPSSYIGGPRHMAQRFQDAMAIARYYRKCDIFLTMTTNPLWKEILDELLPGQTAYDRPDLVARVFELKKKRLLDLIYKDKVFGDTVAYVYTIEFQKRGLPHIHLLIFLKDEHKLLTPEAIDSCIWARWPDPETQPRLFETVKKCMVHGPCGALNPNAPCMVDGKCSKGYPKSFQDTTVMDHNGYPLYARPDDGVRHQVGNFSVDNRWIVPYPPWLLAFLNCHINAECAISLGSLKYPFKYVHKGTDRALLEYERDEIKWWIDGRYISPPEAAWRIFEFWMHDQEPPVVRLQIHLEGHHMVVFNPRDNIENVVQRGINARTTLTAYFEANKDDGLLGEEARKHTYTEFPQYFRWDRDAQEWVLRKRDNFAIGRMYMVKPNSKELWCLRLLLTVVKGATSFEDLRRVEGREEPFSTFHEACVARGLLADDGEWRLCLQEASDIRTGNQLRHLFATILLFADAAQPERLWQDFRHHLCDDLERRLIAFGIENPSEDEVYDYGLYLLDKVLRESGHSLSDWPLMPTFQINWQDLTENPLIAEQLNYDRNSLRAELDNRLLSLNEDQRTAYDKIINSVENALGKLFFLNGPGGTGKTYVYNTVCAKLRSDGHIVLCVSSSGISALLLQGGRTAHSMFKIPVENLTEGSFCSIPKNSQRADLLRRTAIIIWDEIGAQHRHAVEALERTLRDIRDDERNFGGITVVLGGDFLQTLPVVPRGSRTEIVEATVQRSPIWEHVEILRLRQNMRVQQSGQDIAQFTQWLLDIGHGRNIIDENKVEFPDYMRTESADSLINSIYPAIDSDPPPPPDYFLNRMILAPRNVDVYQLNEEILNRMDGEYKQYISADEVIHEPGADPDDSQDIPVEYLRSVTSSSLPPGELNLKIGCPIILLRNLSPSQGLCNGTRMVVTHMGSRVLEVCLLGGERHGQRALIPRISLIPSSSAELTFQFRRRQFPVRLAFALSINKSQGQSVQHVGLYLRLPVFSHGQLYVALSRATSPYNIKILLPDNAEESKTTNIVYNEVLI</sequence>
<keyword evidence="1" id="KW-0347">Helicase</keyword>
<feature type="compositionally biased region" description="Polar residues" evidence="2">
    <location>
        <begin position="592"/>
        <end position="602"/>
    </location>
</feature>
<comment type="cofactor">
    <cofactor evidence="1">
        <name>Mg(2+)</name>
        <dbReference type="ChEBI" id="CHEBI:18420"/>
    </cofactor>
</comment>
<feature type="compositionally biased region" description="Basic and acidic residues" evidence="2">
    <location>
        <begin position="63"/>
        <end position="74"/>
    </location>
</feature>
<dbReference type="PANTHER" id="PTHR10492:SF57">
    <property type="entry name" value="ATP-DEPENDENT DNA HELICASE"/>
    <property type="match status" value="1"/>
</dbReference>
<gene>
    <name evidence="6" type="ORF">D9613_004725</name>
</gene>
<feature type="domain" description="DNA helicase Pif1-like DEAD-box helicase" evidence="3">
    <location>
        <begin position="1247"/>
        <end position="1455"/>
    </location>
</feature>
<dbReference type="Pfam" id="PF05970">
    <property type="entry name" value="PIF1"/>
    <property type="match status" value="1"/>
</dbReference>